<dbReference type="InterPro" id="IPR011990">
    <property type="entry name" value="TPR-like_helical_dom_sf"/>
</dbReference>
<feature type="domain" description="O-GlcNAc transferase C-terminal" evidence="9">
    <location>
        <begin position="361"/>
        <end position="502"/>
    </location>
</feature>
<comment type="similarity">
    <text evidence="2">Belongs to the glycosyltransferase 41 family. O-GlcNAc transferase subfamily.</text>
</comment>
<dbReference type="OrthoDB" id="146908at2"/>
<feature type="domain" description="O-GlcNAc transferase C-terminal" evidence="9">
    <location>
        <begin position="532"/>
        <end position="700"/>
    </location>
</feature>
<dbReference type="AlphaFoldDB" id="A0A418VVL4"/>
<evidence type="ECO:0000256" key="5">
    <source>
        <dbReference type="ARBA" id="ARBA00022679"/>
    </source>
</evidence>
<keyword evidence="11" id="KW-1185">Reference proteome</keyword>
<evidence type="ECO:0000256" key="2">
    <source>
        <dbReference type="ARBA" id="ARBA00005386"/>
    </source>
</evidence>
<evidence type="ECO:0000256" key="6">
    <source>
        <dbReference type="ARBA" id="ARBA00022737"/>
    </source>
</evidence>
<dbReference type="EC" id="2.4.1.255" evidence="3"/>
<dbReference type="EMBL" id="QYUL01000002">
    <property type="protein sequence ID" value="RJF81185.1"/>
    <property type="molecule type" value="Genomic_DNA"/>
</dbReference>
<gene>
    <name evidence="10" type="ORF">D3877_13320</name>
</gene>
<proteinExistence type="inferred from homology"/>
<evidence type="ECO:0000259" key="9">
    <source>
        <dbReference type="Pfam" id="PF13844"/>
    </source>
</evidence>
<evidence type="ECO:0000256" key="7">
    <source>
        <dbReference type="ARBA" id="ARBA00022803"/>
    </source>
</evidence>
<organism evidence="10 11">
    <name type="scientific">Azospirillum cavernae</name>
    <dbReference type="NCBI Taxonomy" id="2320860"/>
    <lineage>
        <taxon>Bacteria</taxon>
        <taxon>Pseudomonadati</taxon>
        <taxon>Pseudomonadota</taxon>
        <taxon>Alphaproteobacteria</taxon>
        <taxon>Rhodospirillales</taxon>
        <taxon>Azospirillaceae</taxon>
        <taxon>Azospirillum</taxon>
    </lineage>
</organism>
<dbReference type="Gene3D" id="1.25.40.10">
    <property type="entry name" value="Tetratricopeptide repeat domain"/>
    <property type="match status" value="4"/>
</dbReference>
<evidence type="ECO:0000256" key="8">
    <source>
        <dbReference type="PROSITE-ProRule" id="PRU00339"/>
    </source>
</evidence>
<keyword evidence="7 8" id="KW-0802">TPR repeat</keyword>
<evidence type="ECO:0000256" key="3">
    <source>
        <dbReference type="ARBA" id="ARBA00011970"/>
    </source>
</evidence>
<reference evidence="10 11" key="1">
    <citation type="submission" date="2018-09" db="EMBL/GenBank/DDBJ databases">
        <authorList>
            <person name="Zhu H."/>
        </authorList>
    </citation>
    <scope>NUCLEOTIDE SEQUENCE [LARGE SCALE GENOMIC DNA]</scope>
    <source>
        <strain evidence="10 11">K2W22B-5</strain>
    </source>
</reference>
<dbReference type="PANTHER" id="PTHR44835">
    <property type="entry name" value="UDP-N-ACETYLGLUCOSAMINE--PEPTIDE N-ACETYLGLUCOSAMINYLTRANSFERASE SPINDLY-RELATED"/>
    <property type="match status" value="1"/>
</dbReference>
<protein>
    <recommendedName>
        <fullName evidence="3">protein O-GlcNAc transferase</fullName>
        <ecNumber evidence="3">2.4.1.255</ecNumber>
    </recommendedName>
</protein>
<accession>A0A418VVL4</accession>
<dbReference type="PROSITE" id="PS50005">
    <property type="entry name" value="TPR"/>
    <property type="match status" value="2"/>
</dbReference>
<comment type="caution">
    <text evidence="10">The sequence shown here is derived from an EMBL/GenBank/DDBJ whole genome shotgun (WGS) entry which is preliminary data.</text>
</comment>
<dbReference type="Pfam" id="PF14559">
    <property type="entry name" value="TPR_19"/>
    <property type="match status" value="1"/>
</dbReference>
<evidence type="ECO:0000256" key="1">
    <source>
        <dbReference type="ARBA" id="ARBA00004922"/>
    </source>
</evidence>
<dbReference type="InterPro" id="IPR051939">
    <property type="entry name" value="Glycosyltr_41/O-GlcNAc_trsf"/>
</dbReference>
<comment type="pathway">
    <text evidence="1">Protein modification; protein glycosylation.</text>
</comment>
<dbReference type="InterPro" id="IPR029489">
    <property type="entry name" value="OGT/SEC/SPY_C"/>
</dbReference>
<keyword evidence="6" id="KW-0677">Repeat</keyword>
<dbReference type="Pfam" id="PF13432">
    <property type="entry name" value="TPR_16"/>
    <property type="match status" value="1"/>
</dbReference>
<dbReference type="Pfam" id="PF13181">
    <property type="entry name" value="TPR_8"/>
    <property type="match status" value="1"/>
</dbReference>
<dbReference type="Pfam" id="PF13844">
    <property type="entry name" value="Glyco_transf_41"/>
    <property type="match status" value="2"/>
</dbReference>
<keyword evidence="5" id="KW-0808">Transferase</keyword>
<dbReference type="PANTHER" id="PTHR44835:SF1">
    <property type="entry name" value="PROTEIN O-GLCNAC TRANSFERASE"/>
    <property type="match status" value="1"/>
</dbReference>
<dbReference type="RefSeq" id="WP_119831274.1">
    <property type="nucleotide sequence ID" value="NZ_QYUL01000002.1"/>
</dbReference>
<feature type="repeat" description="TPR" evidence="8">
    <location>
        <begin position="106"/>
        <end position="139"/>
    </location>
</feature>
<dbReference type="Gene3D" id="3.40.50.2000">
    <property type="entry name" value="Glycogen Phosphorylase B"/>
    <property type="match status" value="1"/>
</dbReference>
<evidence type="ECO:0000256" key="4">
    <source>
        <dbReference type="ARBA" id="ARBA00022676"/>
    </source>
</evidence>
<dbReference type="InterPro" id="IPR019734">
    <property type="entry name" value="TPR_rpt"/>
</dbReference>
<dbReference type="Gene3D" id="3.40.50.11380">
    <property type="match status" value="1"/>
</dbReference>
<feature type="repeat" description="TPR" evidence="8">
    <location>
        <begin position="72"/>
        <end position="105"/>
    </location>
</feature>
<name>A0A418VVL4_9PROT</name>
<dbReference type="GO" id="GO:0097363">
    <property type="term" value="F:protein O-acetylglucosaminyltransferase activity"/>
    <property type="evidence" value="ECO:0007669"/>
    <property type="project" value="UniProtKB-EC"/>
</dbReference>
<dbReference type="Proteomes" id="UP000283458">
    <property type="component" value="Unassembled WGS sequence"/>
</dbReference>
<keyword evidence="4" id="KW-0328">Glycosyltransferase</keyword>
<sequence length="733" mass="78092">MATIAEALALALDHHLGGRLEAAETLYGRILDADPAQPDARHLLGVLAGQTGRAALGIDLIGQAMALRPDAADYPSNLGSLFDANAEPQRAAAAYRRALALRPDFATAWARLGATRHRLGDGDGAIAALTRAAALDPSDGASAGRAVLLLRRRALGEREAGRLADARGLLRRALTLAPHSADLRFEAAQLAYATGDRRAAEAGFRRTLALAPERADAWANAAALLDERGAVAAALTGGRRALVADPTLVAAWINRSAAFLGMGRHAAAVAAARRALALDPACGPALSNLASGLRSLGAVTAGLPLLRRGARLGNYDSERGLLSAILYDPTLDEEARFAEALAFAHRRAPSVAAPPFRNDPTPDRRLRIGYLSSDFHDHPIARNMESILANHDHAAFEIALYSSDSRSDAMTERLRGWADLWHPVDGLSEAAIAERIRGDGVDLLVMLGGRFDANRPLVAAHRPAPLLVSAHDGGTSGLAGVDALLTDRILAPRGGPERFTERPFRLPGFYSFPVPLDAPPPHPVELAAGRPLVFGSLNNPAKVNDAVLALWARALIAVPGARLLLRYKGQFLEPTLQRHVVGVLAGCGVGADRLLFPDGATDRRHHLAIYHDIDIALDSFPFSGATTSFEALWMGVPLVTLPGTNMMGRVSAAHLKAVGAPELIARDADEFVAIAADLAAAPDRRALYHASLRQRLAASPTLNGPLRARQIERAYRALWRRWVATRLRFGRED</sequence>
<evidence type="ECO:0000313" key="11">
    <source>
        <dbReference type="Proteomes" id="UP000283458"/>
    </source>
</evidence>
<evidence type="ECO:0000313" key="10">
    <source>
        <dbReference type="EMBL" id="RJF81185.1"/>
    </source>
</evidence>
<dbReference type="SUPFAM" id="SSF48452">
    <property type="entry name" value="TPR-like"/>
    <property type="match status" value="2"/>
</dbReference>
<dbReference type="SMART" id="SM00028">
    <property type="entry name" value="TPR"/>
    <property type="match status" value="8"/>
</dbReference>